<reference evidence="1 2" key="1">
    <citation type="journal article" date="2013" name="PLoS ONE">
        <title>Predicting the Proteins of Angomonas deanei, Strigomonas culicis and Their Respective Endosymbionts Reveals New Aspects of the Trypanosomatidae Family.</title>
        <authorList>
            <person name="Motta M.C."/>
            <person name="Martins A.C."/>
            <person name="de Souza S.S."/>
            <person name="Catta-Preta C.M."/>
            <person name="Silva R."/>
            <person name="Klein C.C."/>
            <person name="de Almeida L.G."/>
            <person name="de Lima Cunha O."/>
            <person name="Ciapina L.P."/>
            <person name="Brocchi M."/>
            <person name="Colabardini A.C."/>
            <person name="de Araujo Lima B."/>
            <person name="Machado C.R."/>
            <person name="de Almeida Soares C.M."/>
            <person name="Probst C.M."/>
            <person name="de Menezes C.B."/>
            <person name="Thompson C.E."/>
            <person name="Bartholomeu D.C."/>
            <person name="Gradia D.F."/>
            <person name="Pavoni D.P."/>
            <person name="Grisard E.C."/>
            <person name="Fantinatti-Garboggini F."/>
            <person name="Marchini F.K."/>
            <person name="Rodrigues-Luiz G.F."/>
            <person name="Wagner G."/>
            <person name="Goldman G.H."/>
            <person name="Fietto J.L."/>
            <person name="Elias M.C."/>
            <person name="Goldman M.H."/>
            <person name="Sagot M.F."/>
            <person name="Pereira M."/>
            <person name="Stoco P.H."/>
            <person name="de Mendonca-Neto R.P."/>
            <person name="Teixeira S.M."/>
            <person name="Maciel T.E."/>
            <person name="de Oliveira Mendes T.A."/>
            <person name="Urmenyi T.P."/>
            <person name="de Souza W."/>
            <person name="Schenkman S."/>
            <person name="de Vasconcelos A.T."/>
        </authorList>
    </citation>
    <scope>NUCLEOTIDE SEQUENCE [LARGE SCALE GENOMIC DNA]</scope>
</reference>
<organism evidence="1 2">
    <name type="scientific">Strigomonas culicis</name>
    <dbReference type="NCBI Taxonomy" id="28005"/>
    <lineage>
        <taxon>Eukaryota</taxon>
        <taxon>Discoba</taxon>
        <taxon>Euglenozoa</taxon>
        <taxon>Kinetoplastea</taxon>
        <taxon>Metakinetoplastina</taxon>
        <taxon>Trypanosomatida</taxon>
        <taxon>Trypanosomatidae</taxon>
        <taxon>Strigomonadinae</taxon>
        <taxon>Strigomonas</taxon>
    </lineage>
</organism>
<sequence>MSASFQTAEAQRTRDAYMQHFSDTFSDELVQLYEQDGNVDAIQHLTALIENGVHIYGHPLTVAENPLK</sequence>
<keyword evidence="2" id="KW-1185">Reference proteome</keyword>
<comment type="caution">
    <text evidence="1">The sequence shown here is derived from an EMBL/GenBank/DDBJ whole genome shotgun (WGS) entry which is preliminary data.</text>
</comment>
<accession>S9UMM3</accession>
<proteinExistence type="predicted"/>
<evidence type="ECO:0000313" key="1">
    <source>
        <dbReference type="EMBL" id="EPY32082.1"/>
    </source>
</evidence>
<name>S9UMM3_9TRYP</name>
<dbReference type="EMBL" id="ATMH01002985">
    <property type="protein sequence ID" value="EPY32082.1"/>
    <property type="molecule type" value="Genomic_DNA"/>
</dbReference>
<evidence type="ECO:0000313" key="2">
    <source>
        <dbReference type="Proteomes" id="UP000015354"/>
    </source>
</evidence>
<protein>
    <submittedName>
        <fullName evidence="1">Uncharacterized protein</fullName>
    </submittedName>
</protein>
<dbReference type="AlphaFoldDB" id="S9UMM3"/>
<gene>
    <name evidence="1" type="ORF">STCU_02985</name>
</gene>
<dbReference type="OrthoDB" id="270288at2759"/>
<dbReference type="Proteomes" id="UP000015354">
    <property type="component" value="Unassembled WGS sequence"/>
</dbReference>